<evidence type="ECO:0000313" key="3">
    <source>
        <dbReference type="Proteomes" id="UP000054359"/>
    </source>
</evidence>
<dbReference type="Proteomes" id="UP000054359">
    <property type="component" value="Unassembled WGS sequence"/>
</dbReference>
<accession>A0A087UA86</accession>
<evidence type="ECO:0000313" key="2">
    <source>
        <dbReference type="EMBL" id="KFM74275.1"/>
    </source>
</evidence>
<feature type="non-terminal residue" evidence="2">
    <location>
        <position position="60"/>
    </location>
</feature>
<protein>
    <submittedName>
        <fullName evidence="2">Uncharacterized protein</fullName>
    </submittedName>
</protein>
<proteinExistence type="predicted"/>
<keyword evidence="3" id="KW-1185">Reference proteome</keyword>
<dbReference type="OrthoDB" id="10403994at2759"/>
<organism evidence="2 3">
    <name type="scientific">Stegodyphus mimosarum</name>
    <name type="common">African social velvet spider</name>
    <dbReference type="NCBI Taxonomy" id="407821"/>
    <lineage>
        <taxon>Eukaryota</taxon>
        <taxon>Metazoa</taxon>
        <taxon>Ecdysozoa</taxon>
        <taxon>Arthropoda</taxon>
        <taxon>Chelicerata</taxon>
        <taxon>Arachnida</taxon>
        <taxon>Araneae</taxon>
        <taxon>Araneomorphae</taxon>
        <taxon>Entelegynae</taxon>
        <taxon>Eresoidea</taxon>
        <taxon>Eresidae</taxon>
        <taxon>Stegodyphus</taxon>
    </lineage>
</organism>
<name>A0A087UA86_STEMI</name>
<feature type="region of interest" description="Disordered" evidence="1">
    <location>
        <begin position="1"/>
        <end position="31"/>
    </location>
</feature>
<dbReference type="AlphaFoldDB" id="A0A087UA86"/>
<gene>
    <name evidence="2" type="ORF">X975_21136</name>
</gene>
<dbReference type="EMBL" id="KK118958">
    <property type="protein sequence ID" value="KFM74275.1"/>
    <property type="molecule type" value="Genomic_DNA"/>
</dbReference>
<sequence>MMENNLRPGVSEINRTETVLENGPTGEMGASRRFTAEDAAETMGFGTFQVKLILLSGTVW</sequence>
<evidence type="ECO:0000256" key="1">
    <source>
        <dbReference type="SAM" id="MobiDB-lite"/>
    </source>
</evidence>
<reference evidence="2 3" key="1">
    <citation type="submission" date="2013-11" db="EMBL/GenBank/DDBJ databases">
        <title>Genome sequencing of Stegodyphus mimosarum.</title>
        <authorList>
            <person name="Bechsgaard J."/>
        </authorList>
    </citation>
    <scope>NUCLEOTIDE SEQUENCE [LARGE SCALE GENOMIC DNA]</scope>
</reference>